<protein>
    <recommendedName>
        <fullName evidence="9">ML-like domain-containing protein</fullName>
    </recommendedName>
</protein>
<dbReference type="Proteomes" id="UP000267821">
    <property type="component" value="Unassembled WGS sequence"/>
</dbReference>
<dbReference type="GO" id="GO:0055085">
    <property type="term" value="P:transmembrane transport"/>
    <property type="evidence" value="ECO:0007669"/>
    <property type="project" value="TreeGrafter"/>
</dbReference>
<comment type="similarity">
    <text evidence="2">Belongs to the transient receptor potential (TRP) ion channel family.</text>
</comment>
<feature type="transmembrane region" description="Helical" evidence="8">
    <location>
        <begin position="681"/>
        <end position="703"/>
    </location>
</feature>
<reference evidence="10 11" key="1">
    <citation type="journal article" date="2018" name="Nat. Ecol. Evol.">
        <title>Pezizomycetes genomes reveal the molecular basis of ectomycorrhizal truffle lifestyle.</title>
        <authorList>
            <person name="Murat C."/>
            <person name="Payen T."/>
            <person name="Noel B."/>
            <person name="Kuo A."/>
            <person name="Morin E."/>
            <person name="Chen J."/>
            <person name="Kohler A."/>
            <person name="Krizsan K."/>
            <person name="Balestrini R."/>
            <person name="Da Silva C."/>
            <person name="Montanini B."/>
            <person name="Hainaut M."/>
            <person name="Levati E."/>
            <person name="Barry K.W."/>
            <person name="Belfiori B."/>
            <person name="Cichocki N."/>
            <person name="Clum A."/>
            <person name="Dockter R.B."/>
            <person name="Fauchery L."/>
            <person name="Guy J."/>
            <person name="Iotti M."/>
            <person name="Le Tacon F."/>
            <person name="Lindquist E.A."/>
            <person name="Lipzen A."/>
            <person name="Malagnac F."/>
            <person name="Mello A."/>
            <person name="Molinier V."/>
            <person name="Miyauchi S."/>
            <person name="Poulain J."/>
            <person name="Riccioni C."/>
            <person name="Rubini A."/>
            <person name="Sitrit Y."/>
            <person name="Splivallo R."/>
            <person name="Traeger S."/>
            <person name="Wang M."/>
            <person name="Zifcakova L."/>
            <person name="Wipf D."/>
            <person name="Zambonelli A."/>
            <person name="Paolocci F."/>
            <person name="Nowrousian M."/>
            <person name="Ottonello S."/>
            <person name="Baldrian P."/>
            <person name="Spatafora J.W."/>
            <person name="Henrissat B."/>
            <person name="Nagy L.G."/>
            <person name="Aury J.M."/>
            <person name="Wincker P."/>
            <person name="Grigoriev I.V."/>
            <person name="Bonfante P."/>
            <person name="Martin F.M."/>
        </authorList>
    </citation>
    <scope>NUCLEOTIDE SEQUENCE [LARGE SCALE GENOMIC DNA]</scope>
    <source>
        <strain evidence="10 11">ATCC MYA-4762</strain>
    </source>
</reference>
<evidence type="ECO:0000256" key="6">
    <source>
        <dbReference type="ARBA" id="ARBA00023136"/>
    </source>
</evidence>
<evidence type="ECO:0000256" key="3">
    <source>
        <dbReference type="ARBA" id="ARBA00022692"/>
    </source>
</evidence>
<organism evidence="10 11">
    <name type="scientific">Terfezia boudieri ATCC MYA-4762</name>
    <dbReference type="NCBI Taxonomy" id="1051890"/>
    <lineage>
        <taxon>Eukaryota</taxon>
        <taxon>Fungi</taxon>
        <taxon>Dikarya</taxon>
        <taxon>Ascomycota</taxon>
        <taxon>Pezizomycotina</taxon>
        <taxon>Pezizomycetes</taxon>
        <taxon>Pezizales</taxon>
        <taxon>Pezizaceae</taxon>
        <taxon>Terfezia</taxon>
    </lineage>
</organism>
<evidence type="ECO:0000256" key="8">
    <source>
        <dbReference type="SAM" id="Phobius"/>
    </source>
</evidence>
<dbReference type="OrthoDB" id="5312224at2759"/>
<proteinExistence type="inferred from homology"/>
<gene>
    <name evidence="10" type="ORF">L211DRAFT_306159</name>
</gene>
<keyword evidence="6 8" id="KW-0472">Membrane</keyword>
<accession>A0A3N4LNH5</accession>
<dbReference type="AlphaFoldDB" id="A0A3N4LNH5"/>
<sequence length="746" mass="82141">MRGIIGLPCFGGGAVMESPQSSRKSPAGASSTLLSSQSTFPCPHDRWWPSVSGMTVSSGRVLLLLILSLLTTHASATLITSFTNCLPEDVQQSPTHLQFHPLAVDAIFDVGIFPYTLNITVYGNVTGRSSENPPGTKRWLSDLIARSIGEEGWELVSGQYDDDGVRNARRHGIGFMESVGDPVTKHQLFVGGVHRELDHRTHRRSDVQYETGGSILQQDPAWNNDKQTTLQSKVDVLTFQLYNGYVPFCSNNAKCPMKPVTNLSVNDPSYPRSLPSFIVSTELRDTYALTSIINTFIIISGDSAATQIGCVKVEVTPALGPAVSNALRWTPVGILIFVGLATISAAIFNPWNGTKDVFRWSSNYGMDDDMLRLVTPGFGDCLQYLQFAVLTGSLTLAYPGFFQPYLSKVAWSVLLFNTNLSSSVSASSLVDNLYIVDSKFGLERMAKYVGIANTKDIWPVAMLYMAGILLTVVFLIQMGFLVRWGFMKVKSIAEEDLRAKNRPFTFGNILRLFFNYLLNPFIAFTTFQFVIHNRTPDSYTGLSATFFAIYITLAVYLIRSIIIHKPRPALCDDLPTLLLYGPLYNTYRLEAISLYCPAQIVINILRAVAFGGVQQSGIAQLTLLVVCEVLQILVINACRPYSAKTSMNLYQTFFSAMRLLTVVFMMAFIPQLKIVDSAKGWIAYAILLCHGIVMVFGFFLNALQTVAEIIARLMGAGNDGGTAARGGLAQLWQMCTFLPKPPSALI</sequence>
<dbReference type="InterPro" id="IPR010308">
    <property type="entry name" value="TRP_C"/>
</dbReference>
<dbReference type="PANTHER" id="PTHR31145">
    <property type="entry name" value="INTEGRAL MEMBRANE PROTEIN (AFU_ORTHOLOGUE AFUA_7G01610)"/>
    <property type="match status" value="1"/>
</dbReference>
<feature type="transmembrane region" description="Helical" evidence="8">
    <location>
        <begin position="538"/>
        <end position="558"/>
    </location>
</feature>
<comment type="subcellular location">
    <subcellularLocation>
        <location evidence="1">Membrane</location>
        <topology evidence="1">Multi-pass membrane protein</topology>
    </subcellularLocation>
</comment>
<evidence type="ECO:0000256" key="7">
    <source>
        <dbReference type="SAM" id="MobiDB-lite"/>
    </source>
</evidence>
<dbReference type="InterPro" id="IPR032800">
    <property type="entry name" value="TRP_N"/>
</dbReference>
<feature type="transmembrane region" description="Helical" evidence="8">
    <location>
        <begin position="457"/>
        <end position="482"/>
    </location>
</feature>
<evidence type="ECO:0000256" key="1">
    <source>
        <dbReference type="ARBA" id="ARBA00004141"/>
    </source>
</evidence>
<dbReference type="Pfam" id="PF14558">
    <property type="entry name" value="TRP_N"/>
    <property type="match status" value="1"/>
</dbReference>
<evidence type="ECO:0000259" key="9">
    <source>
        <dbReference type="SMART" id="SM01320"/>
    </source>
</evidence>
<keyword evidence="3 8" id="KW-0812">Transmembrane</keyword>
<feature type="transmembrane region" description="Helical" evidence="8">
    <location>
        <begin position="332"/>
        <end position="351"/>
    </location>
</feature>
<feature type="transmembrane region" description="Helical" evidence="8">
    <location>
        <begin position="384"/>
        <end position="402"/>
    </location>
</feature>
<dbReference type="EMBL" id="ML121549">
    <property type="protein sequence ID" value="RPB22862.1"/>
    <property type="molecule type" value="Genomic_DNA"/>
</dbReference>
<dbReference type="InParanoid" id="A0A3N4LNH5"/>
<keyword evidence="4" id="KW-0732">Signal</keyword>
<dbReference type="PANTHER" id="PTHR31145:SF6">
    <property type="entry name" value="INTEGRAL MEMBRANE PROTEIN (AFU_ORTHOLOGUE AFUA_7G01610)"/>
    <property type="match status" value="1"/>
</dbReference>
<feature type="domain" description="ML-like" evidence="9">
    <location>
        <begin position="76"/>
        <end position="322"/>
    </location>
</feature>
<feature type="transmembrane region" description="Helical" evidence="8">
    <location>
        <begin position="512"/>
        <end position="532"/>
    </location>
</feature>
<dbReference type="SMART" id="SM01320">
    <property type="entry name" value="TRP_N"/>
    <property type="match status" value="1"/>
</dbReference>
<feature type="transmembrane region" description="Helical" evidence="8">
    <location>
        <begin position="649"/>
        <end position="669"/>
    </location>
</feature>
<dbReference type="GO" id="GO:0016020">
    <property type="term" value="C:membrane"/>
    <property type="evidence" value="ECO:0007669"/>
    <property type="project" value="UniProtKB-SubCell"/>
</dbReference>
<name>A0A3N4LNH5_9PEZI</name>
<feature type="compositionally biased region" description="Polar residues" evidence="7">
    <location>
        <begin position="18"/>
        <end position="36"/>
    </location>
</feature>
<feature type="region of interest" description="Disordered" evidence="7">
    <location>
        <begin position="17"/>
        <end position="36"/>
    </location>
</feature>
<keyword evidence="11" id="KW-1185">Reference proteome</keyword>
<dbReference type="STRING" id="1051890.A0A3N4LNH5"/>
<keyword evidence="5 8" id="KW-1133">Transmembrane helix</keyword>
<evidence type="ECO:0000313" key="11">
    <source>
        <dbReference type="Proteomes" id="UP000267821"/>
    </source>
</evidence>
<dbReference type="Pfam" id="PF06011">
    <property type="entry name" value="TRP"/>
    <property type="match status" value="1"/>
</dbReference>
<dbReference type="InterPro" id="IPR040241">
    <property type="entry name" value="TRP_Flc/Pkd2-like"/>
</dbReference>
<evidence type="ECO:0000256" key="4">
    <source>
        <dbReference type="ARBA" id="ARBA00022729"/>
    </source>
</evidence>
<evidence type="ECO:0000256" key="5">
    <source>
        <dbReference type="ARBA" id="ARBA00022989"/>
    </source>
</evidence>
<evidence type="ECO:0000313" key="10">
    <source>
        <dbReference type="EMBL" id="RPB22862.1"/>
    </source>
</evidence>
<evidence type="ECO:0000256" key="2">
    <source>
        <dbReference type="ARBA" id="ARBA00010642"/>
    </source>
</evidence>